<dbReference type="EMBL" id="ABDF02000003">
    <property type="protein sequence ID" value="EHK25209.1"/>
    <property type="molecule type" value="Genomic_DNA"/>
</dbReference>
<dbReference type="OMA" id="HYSWDRC"/>
<comment type="caution">
    <text evidence="1">The sequence shown here is derived from an EMBL/GenBank/DDBJ whole genome shotgun (WGS) entry which is preliminary data.</text>
</comment>
<dbReference type="eggNOG" id="ENOG502RNIE">
    <property type="taxonomic scope" value="Eukaryota"/>
</dbReference>
<dbReference type="InParanoid" id="G9MI92"/>
<dbReference type="HOGENOM" id="CLU_1107264_0_0_1"/>
<name>G9MI92_HYPVG</name>
<evidence type="ECO:0000313" key="1">
    <source>
        <dbReference type="EMBL" id="EHK25209.1"/>
    </source>
</evidence>
<dbReference type="OrthoDB" id="4896832at2759"/>
<dbReference type="AlphaFoldDB" id="G9MI92"/>
<evidence type="ECO:0000313" key="2">
    <source>
        <dbReference type="Proteomes" id="UP000007115"/>
    </source>
</evidence>
<dbReference type="RefSeq" id="XP_013959421.1">
    <property type="nucleotide sequence ID" value="XM_014103946.1"/>
</dbReference>
<dbReference type="GeneID" id="25793109"/>
<dbReference type="VEuPathDB" id="FungiDB:TRIVIDRAFT_32597"/>
<accession>G9MI92</accession>
<keyword evidence="2" id="KW-1185">Reference proteome</keyword>
<sequence>MCAEYIVKCRYCGYWKHYSWDRCGENRLLLKKGCALGLPSQHPSECEMFPEDNRQRIKRQMTPYECPVQECKSTEIAAKLFEERAKVEAARAAAWAKARAEWEAKDKARKAEFAAKYFKKLPVVRFSERRESFLDASAASAVSSSSQAMQLPVSFAWLLRPGIFGEPYQWQDEQARTLTNLMGKGKEIATSMHSQVFEDSDDDIFSSASDEMEIDEVEMTALSKHIGAIDIKGSGAGKCRGRAIEFCDDGMPIRTVTP</sequence>
<proteinExistence type="predicted"/>
<reference evidence="1 2" key="1">
    <citation type="journal article" date="2011" name="Genome Biol.">
        <title>Comparative genome sequence analysis underscores mycoparasitism as the ancestral life style of Trichoderma.</title>
        <authorList>
            <person name="Kubicek C.P."/>
            <person name="Herrera-Estrella A."/>
            <person name="Seidl-Seiboth V."/>
            <person name="Martinez D.A."/>
            <person name="Druzhinina I.S."/>
            <person name="Thon M."/>
            <person name="Zeilinger S."/>
            <person name="Casas-Flores S."/>
            <person name="Horwitz B.A."/>
            <person name="Mukherjee P.K."/>
            <person name="Mukherjee M."/>
            <person name="Kredics L."/>
            <person name="Alcaraz L.D."/>
            <person name="Aerts A."/>
            <person name="Antal Z."/>
            <person name="Atanasova L."/>
            <person name="Cervantes-Badillo M.G."/>
            <person name="Challacombe J."/>
            <person name="Chertkov O."/>
            <person name="McCluskey K."/>
            <person name="Coulpier F."/>
            <person name="Deshpande N."/>
            <person name="von Doehren H."/>
            <person name="Ebbole D.J."/>
            <person name="Esquivel-Naranjo E.U."/>
            <person name="Fekete E."/>
            <person name="Flipphi M."/>
            <person name="Glaser F."/>
            <person name="Gomez-Rodriguez E.Y."/>
            <person name="Gruber S."/>
            <person name="Han C."/>
            <person name="Henrissat B."/>
            <person name="Hermosa R."/>
            <person name="Hernandez-Onate M."/>
            <person name="Karaffa L."/>
            <person name="Kosti I."/>
            <person name="Le Crom S."/>
            <person name="Lindquist E."/>
            <person name="Lucas S."/>
            <person name="Luebeck M."/>
            <person name="Luebeck P.S."/>
            <person name="Margeot A."/>
            <person name="Metz B."/>
            <person name="Misra M."/>
            <person name="Nevalainen H."/>
            <person name="Omann M."/>
            <person name="Packer N."/>
            <person name="Perrone G."/>
            <person name="Uresti-Rivera E.E."/>
            <person name="Salamov A."/>
            <person name="Schmoll M."/>
            <person name="Seiboth B."/>
            <person name="Shapiro H."/>
            <person name="Sukno S."/>
            <person name="Tamayo-Ramos J.A."/>
            <person name="Tisch D."/>
            <person name="Wiest A."/>
            <person name="Wilkinson H.H."/>
            <person name="Zhang M."/>
            <person name="Coutinho P.M."/>
            <person name="Kenerley C.M."/>
            <person name="Monte E."/>
            <person name="Baker S.E."/>
            <person name="Grigoriev I.V."/>
        </authorList>
    </citation>
    <scope>NUCLEOTIDE SEQUENCE [LARGE SCALE GENOMIC DNA]</scope>
    <source>
        <strain evidence="2">Gv29-8 / FGSC 10586</strain>
    </source>
</reference>
<organism evidence="1 2">
    <name type="scientific">Hypocrea virens (strain Gv29-8 / FGSC 10586)</name>
    <name type="common">Gliocladium virens</name>
    <name type="synonym">Trichoderma virens</name>
    <dbReference type="NCBI Taxonomy" id="413071"/>
    <lineage>
        <taxon>Eukaryota</taxon>
        <taxon>Fungi</taxon>
        <taxon>Dikarya</taxon>
        <taxon>Ascomycota</taxon>
        <taxon>Pezizomycotina</taxon>
        <taxon>Sordariomycetes</taxon>
        <taxon>Hypocreomycetidae</taxon>
        <taxon>Hypocreales</taxon>
        <taxon>Hypocreaceae</taxon>
        <taxon>Trichoderma</taxon>
    </lineage>
</organism>
<dbReference type="Proteomes" id="UP000007115">
    <property type="component" value="Unassembled WGS sequence"/>
</dbReference>
<gene>
    <name evidence="1" type="ORF">TRIVIDRAFT_32597</name>
</gene>
<protein>
    <submittedName>
        <fullName evidence="1">Uncharacterized protein</fullName>
    </submittedName>
</protein>